<evidence type="ECO:0000313" key="2">
    <source>
        <dbReference type="Proteomes" id="UP000276215"/>
    </source>
</evidence>
<evidence type="ECO:0008006" key="3">
    <source>
        <dbReference type="Google" id="ProtNLM"/>
    </source>
</evidence>
<evidence type="ECO:0000313" key="1">
    <source>
        <dbReference type="EMBL" id="RPA89569.1"/>
    </source>
</evidence>
<dbReference type="AlphaFoldDB" id="A0A3N4IUE8"/>
<dbReference type="STRING" id="1336337.A0A3N4IUE8"/>
<dbReference type="Proteomes" id="UP000276215">
    <property type="component" value="Unassembled WGS sequence"/>
</dbReference>
<sequence>LTKKAIPVFEKAFPRCQGLFAFDNAKIHQKYASDALQVGNINLTPRGKNTLPMRPGYFKNADNPNTVIAQTMMLPDG</sequence>
<feature type="non-terminal residue" evidence="1">
    <location>
        <position position="1"/>
    </location>
</feature>
<keyword evidence="2" id="KW-1185">Reference proteome</keyword>
<gene>
    <name evidence="1" type="ORF">L873DRAFT_1721202</name>
</gene>
<reference evidence="1 2" key="1">
    <citation type="journal article" date="2018" name="Nat. Ecol. Evol.">
        <title>Pezizomycetes genomes reveal the molecular basis of ectomycorrhizal truffle lifestyle.</title>
        <authorList>
            <person name="Murat C."/>
            <person name="Payen T."/>
            <person name="Noel B."/>
            <person name="Kuo A."/>
            <person name="Morin E."/>
            <person name="Chen J."/>
            <person name="Kohler A."/>
            <person name="Krizsan K."/>
            <person name="Balestrini R."/>
            <person name="Da Silva C."/>
            <person name="Montanini B."/>
            <person name="Hainaut M."/>
            <person name="Levati E."/>
            <person name="Barry K.W."/>
            <person name="Belfiori B."/>
            <person name="Cichocki N."/>
            <person name="Clum A."/>
            <person name="Dockter R.B."/>
            <person name="Fauchery L."/>
            <person name="Guy J."/>
            <person name="Iotti M."/>
            <person name="Le Tacon F."/>
            <person name="Lindquist E.A."/>
            <person name="Lipzen A."/>
            <person name="Malagnac F."/>
            <person name="Mello A."/>
            <person name="Molinier V."/>
            <person name="Miyauchi S."/>
            <person name="Poulain J."/>
            <person name="Riccioni C."/>
            <person name="Rubini A."/>
            <person name="Sitrit Y."/>
            <person name="Splivallo R."/>
            <person name="Traeger S."/>
            <person name="Wang M."/>
            <person name="Zifcakova L."/>
            <person name="Wipf D."/>
            <person name="Zambonelli A."/>
            <person name="Paolocci F."/>
            <person name="Nowrousian M."/>
            <person name="Ottonello S."/>
            <person name="Baldrian P."/>
            <person name="Spatafora J.W."/>
            <person name="Henrissat B."/>
            <person name="Nagy L.G."/>
            <person name="Aury J.M."/>
            <person name="Wincker P."/>
            <person name="Grigoriev I.V."/>
            <person name="Bonfante P."/>
            <person name="Martin F.M."/>
        </authorList>
    </citation>
    <scope>NUCLEOTIDE SEQUENCE [LARGE SCALE GENOMIC DNA]</scope>
    <source>
        <strain evidence="1 2">120613-1</strain>
    </source>
</reference>
<name>A0A3N4IUE8_9PEZI</name>
<dbReference type="EMBL" id="ML120568">
    <property type="protein sequence ID" value="RPA89569.1"/>
    <property type="molecule type" value="Genomic_DNA"/>
</dbReference>
<accession>A0A3N4IUE8</accession>
<protein>
    <recommendedName>
        <fullName evidence="3">DDE-1 domain-containing protein</fullName>
    </recommendedName>
</protein>
<proteinExistence type="predicted"/>
<dbReference type="PANTHER" id="PTHR35871">
    <property type="entry name" value="EXPRESSED PROTEIN"/>
    <property type="match status" value="1"/>
</dbReference>
<dbReference type="PANTHER" id="PTHR35871:SF1">
    <property type="entry name" value="CXC1-LIKE CYSTEINE CLUSTER ASSOCIATED WITH KDZ TRANSPOSASES DOMAIN-CONTAINING PROTEIN"/>
    <property type="match status" value="1"/>
</dbReference>
<organism evidence="1 2">
    <name type="scientific">Choiromyces venosus 120613-1</name>
    <dbReference type="NCBI Taxonomy" id="1336337"/>
    <lineage>
        <taxon>Eukaryota</taxon>
        <taxon>Fungi</taxon>
        <taxon>Dikarya</taxon>
        <taxon>Ascomycota</taxon>
        <taxon>Pezizomycotina</taxon>
        <taxon>Pezizomycetes</taxon>
        <taxon>Pezizales</taxon>
        <taxon>Tuberaceae</taxon>
        <taxon>Choiromyces</taxon>
    </lineage>
</organism>
<dbReference type="OrthoDB" id="10044727at2759"/>